<gene>
    <name evidence="3" type="ORF">T459_29416</name>
</gene>
<evidence type="ECO:0000256" key="2">
    <source>
        <dbReference type="RuleBase" id="RU003690"/>
    </source>
</evidence>
<dbReference type="InterPro" id="IPR017853">
    <property type="entry name" value="GH"/>
</dbReference>
<dbReference type="Gene3D" id="3.20.20.80">
    <property type="entry name" value="Glycosidases"/>
    <property type="match status" value="1"/>
</dbReference>
<name>A0A2G2Y5Z8_CAPAN</name>
<sequence length="178" mass="20889">CCKRHLDFQLGWYFLHLDPIYFGDYPKSMRERLGDRLPKFSQQERELLKDSLDFIGLNHYTSKFVGHATNSLEENDFYKIQDVEIIAEWGGGKVIGQKAASSWLYMVPWEIRKVLNHIAERYGNPPVYITENGMDDEDEDTSPLHEMLDDKLRVSYFKAYLASIHQAILWVLLQPVFL</sequence>
<dbReference type="GO" id="GO:0004553">
    <property type="term" value="F:hydrolase activity, hydrolyzing O-glycosyl compounds"/>
    <property type="evidence" value="ECO:0007669"/>
    <property type="project" value="InterPro"/>
</dbReference>
<dbReference type="AlphaFoldDB" id="A0A2G2Y5Z8"/>
<dbReference type="Pfam" id="PF00232">
    <property type="entry name" value="Glyco_hydro_1"/>
    <property type="match status" value="1"/>
</dbReference>
<keyword evidence="4" id="KW-1185">Reference proteome</keyword>
<dbReference type="Gramene" id="PHT64991">
    <property type="protein sequence ID" value="PHT64991"/>
    <property type="gene ID" value="T459_29416"/>
</dbReference>
<dbReference type="PRINTS" id="PR00131">
    <property type="entry name" value="GLHYDRLASE1"/>
</dbReference>
<evidence type="ECO:0000313" key="4">
    <source>
        <dbReference type="Proteomes" id="UP000222542"/>
    </source>
</evidence>
<dbReference type="SUPFAM" id="SSF51445">
    <property type="entry name" value="(Trans)glycosidases"/>
    <property type="match status" value="1"/>
</dbReference>
<proteinExistence type="inferred from homology"/>
<organism evidence="3 4">
    <name type="scientific">Capsicum annuum</name>
    <name type="common">Capsicum pepper</name>
    <dbReference type="NCBI Taxonomy" id="4072"/>
    <lineage>
        <taxon>Eukaryota</taxon>
        <taxon>Viridiplantae</taxon>
        <taxon>Streptophyta</taxon>
        <taxon>Embryophyta</taxon>
        <taxon>Tracheophyta</taxon>
        <taxon>Spermatophyta</taxon>
        <taxon>Magnoliopsida</taxon>
        <taxon>eudicotyledons</taxon>
        <taxon>Gunneridae</taxon>
        <taxon>Pentapetalae</taxon>
        <taxon>asterids</taxon>
        <taxon>lamiids</taxon>
        <taxon>Solanales</taxon>
        <taxon>Solanaceae</taxon>
        <taxon>Solanoideae</taxon>
        <taxon>Capsiceae</taxon>
        <taxon>Capsicum</taxon>
    </lineage>
</organism>
<protein>
    <submittedName>
        <fullName evidence="3">Beta-glucosidase 42</fullName>
    </submittedName>
</protein>
<dbReference type="InterPro" id="IPR001360">
    <property type="entry name" value="Glyco_hydro_1"/>
</dbReference>
<feature type="non-terminal residue" evidence="3">
    <location>
        <position position="1"/>
    </location>
</feature>
<accession>A0A2G2Y5Z8</accession>
<dbReference type="OMA" id="KARYNDQ"/>
<dbReference type="EMBL" id="AYRZ02000012">
    <property type="protein sequence ID" value="PHT64991.1"/>
    <property type="molecule type" value="Genomic_DNA"/>
</dbReference>
<dbReference type="PANTHER" id="PTHR10353">
    <property type="entry name" value="GLYCOSYL HYDROLASE"/>
    <property type="match status" value="1"/>
</dbReference>
<reference evidence="3 4" key="2">
    <citation type="journal article" date="2017" name="Genome Biol.">
        <title>New reference genome sequences of hot pepper reveal the massive evolution of plant disease-resistance genes by retroduplication.</title>
        <authorList>
            <person name="Kim S."/>
            <person name="Park J."/>
            <person name="Yeom S.I."/>
            <person name="Kim Y.M."/>
            <person name="Seo E."/>
            <person name="Kim K.T."/>
            <person name="Kim M.S."/>
            <person name="Lee J.M."/>
            <person name="Cheong K."/>
            <person name="Shin H.S."/>
            <person name="Kim S.B."/>
            <person name="Han K."/>
            <person name="Lee J."/>
            <person name="Park M."/>
            <person name="Lee H.A."/>
            <person name="Lee H.Y."/>
            <person name="Lee Y."/>
            <person name="Oh S."/>
            <person name="Lee J.H."/>
            <person name="Choi E."/>
            <person name="Choi E."/>
            <person name="Lee S.E."/>
            <person name="Jeon J."/>
            <person name="Kim H."/>
            <person name="Choi G."/>
            <person name="Song H."/>
            <person name="Lee J."/>
            <person name="Lee S.C."/>
            <person name="Kwon J.K."/>
            <person name="Lee H.Y."/>
            <person name="Koo N."/>
            <person name="Hong Y."/>
            <person name="Kim R.W."/>
            <person name="Kang W.H."/>
            <person name="Huh J.H."/>
            <person name="Kang B.C."/>
            <person name="Yang T.J."/>
            <person name="Lee Y.H."/>
            <person name="Bennetzen J.L."/>
            <person name="Choi D."/>
        </authorList>
    </citation>
    <scope>NUCLEOTIDE SEQUENCE [LARGE SCALE GENOMIC DNA]</scope>
    <source>
        <strain evidence="4">cv. CM334</strain>
    </source>
</reference>
<dbReference type="PANTHER" id="PTHR10353:SF310">
    <property type="entry name" value="BETA-GLUCOSIDASE 42"/>
    <property type="match status" value="1"/>
</dbReference>
<dbReference type="Proteomes" id="UP000222542">
    <property type="component" value="Unassembled WGS sequence"/>
</dbReference>
<comment type="similarity">
    <text evidence="1 2">Belongs to the glycosyl hydrolase 1 family.</text>
</comment>
<comment type="caution">
    <text evidence="3">The sequence shown here is derived from an EMBL/GenBank/DDBJ whole genome shotgun (WGS) entry which is preliminary data.</text>
</comment>
<reference evidence="3 4" key="1">
    <citation type="journal article" date="2014" name="Nat. Genet.">
        <title>Genome sequence of the hot pepper provides insights into the evolution of pungency in Capsicum species.</title>
        <authorList>
            <person name="Kim S."/>
            <person name="Park M."/>
            <person name="Yeom S.I."/>
            <person name="Kim Y.M."/>
            <person name="Lee J.M."/>
            <person name="Lee H.A."/>
            <person name="Seo E."/>
            <person name="Choi J."/>
            <person name="Cheong K."/>
            <person name="Kim K.T."/>
            <person name="Jung K."/>
            <person name="Lee G.W."/>
            <person name="Oh S.K."/>
            <person name="Bae C."/>
            <person name="Kim S.B."/>
            <person name="Lee H.Y."/>
            <person name="Kim S.Y."/>
            <person name="Kim M.S."/>
            <person name="Kang B.C."/>
            <person name="Jo Y.D."/>
            <person name="Yang H.B."/>
            <person name="Jeong H.J."/>
            <person name="Kang W.H."/>
            <person name="Kwon J.K."/>
            <person name="Shin C."/>
            <person name="Lim J.Y."/>
            <person name="Park J.H."/>
            <person name="Huh J.H."/>
            <person name="Kim J.S."/>
            <person name="Kim B.D."/>
            <person name="Cohen O."/>
            <person name="Paran I."/>
            <person name="Suh M.C."/>
            <person name="Lee S.B."/>
            <person name="Kim Y.K."/>
            <person name="Shin Y."/>
            <person name="Noh S.J."/>
            <person name="Park J."/>
            <person name="Seo Y.S."/>
            <person name="Kwon S.Y."/>
            <person name="Kim H.A."/>
            <person name="Park J.M."/>
            <person name="Kim H.J."/>
            <person name="Choi S.B."/>
            <person name="Bosland P.W."/>
            <person name="Reeves G."/>
            <person name="Jo S.H."/>
            <person name="Lee B.W."/>
            <person name="Cho H.T."/>
            <person name="Choi H.S."/>
            <person name="Lee M.S."/>
            <person name="Yu Y."/>
            <person name="Do Choi Y."/>
            <person name="Park B.S."/>
            <person name="van Deynze A."/>
            <person name="Ashrafi H."/>
            <person name="Hill T."/>
            <person name="Kim W.T."/>
            <person name="Pai H.S."/>
            <person name="Ahn H.K."/>
            <person name="Yeam I."/>
            <person name="Giovannoni J.J."/>
            <person name="Rose J.K."/>
            <person name="Sorensen I."/>
            <person name="Lee S.J."/>
            <person name="Kim R.W."/>
            <person name="Choi I.Y."/>
            <person name="Choi B.S."/>
            <person name="Lim J.S."/>
            <person name="Lee Y.H."/>
            <person name="Choi D."/>
        </authorList>
    </citation>
    <scope>NUCLEOTIDE SEQUENCE [LARGE SCALE GENOMIC DNA]</scope>
    <source>
        <strain evidence="4">cv. CM334</strain>
    </source>
</reference>
<dbReference type="GO" id="GO:0005975">
    <property type="term" value="P:carbohydrate metabolic process"/>
    <property type="evidence" value="ECO:0007669"/>
    <property type="project" value="InterPro"/>
</dbReference>
<evidence type="ECO:0000256" key="1">
    <source>
        <dbReference type="ARBA" id="ARBA00010838"/>
    </source>
</evidence>
<evidence type="ECO:0000313" key="3">
    <source>
        <dbReference type="EMBL" id="PHT64991.1"/>
    </source>
</evidence>